<dbReference type="PROSITE" id="PS51257">
    <property type="entry name" value="PROKAR_LIPOPROTEIN"/>
    <property type="match status" value="1"/>
</dbReference>
<dbReference type="RefSeq" id="WP_070993542.1">
    <property type="nucleotide sequence ID" value="NZ_CBCSHD010000012.1"/>
</dbReference>
<protein>
    <recommendedName>
        <fullName evidence="4">Ig-like domain-containing protein</fullName>
    </recommendedName>
</protein>
<dbReference type="SUPFAM" id="SSF51126">
    <property type="entry name" value="Pectin lyase-like"/>
    <property type="match status" value="1"/>
</dbReference>
<feature type="signal peptide" evidence="1">
    <location>
        <begin position="1"/>
        <end position="21"/>
    </location>
</feature>
<comment type="caution">
    <text evidence="2">The sequence shown here is derived from an EMBL/GenBank/DDBJ whole genome shotgun (WGS) entry which is preliminary data.</text>
</comment>
<name>A0A1S1MX64_9GAMM</name>
<proteinExistence type="predicted"/>
<dbReference type="AlphaFoldDB" id="A0A1S1MX64"/>
<sequence length="775" mass="85284">MNKVLPLLSVLCVLVSCNVSAQEFYLEKIQCEKAEDCDINKKFEAFLKDARAASSENHTLYVGTKVKLDALSGEINIDFPLKIVGSGKSQSEILFSNPVVVKHSLDVSMIRFRSHSEHVLTLDGATRLRINDASITKNGGACIKVKSDSNTAFEIDASESDFMGCRYIVHTDELNNNFDGSTITFSQLGADIRGDLSSRAAIVINSGSDAGTGEPRVKMTLQDSHFYRSECGSCTSDQFTYVYSKGHNNITIEDSYFENYSSSVSLKAENPNNVKFNNNLLTGGAGDDNPRVDITGLKGRAEVINNTISSANKELTIYPLGAIKESKPTAKIVTSGNAFYVKNKDEFKFYEQARGLQSSLYYVTFQQFTKALFTGATDSFEGIPVFPDNKAMVINIDGSSAVDECRVYNEYNEPLAVVNVNDGKAMVELKLGVAERMQTVMTRCFSHGVPMVVQEGSIYNFYVWKNTPEVKICWFKQSNLTINSSPSNWVCDTQAPQYSDIIFKSDIKYAKQCERIISSDKSERATIANEEKIVTLYNAISTNRACHGIKGSSGTAQVVKSVASIAIEPPPSIKVKLMSYNRTLSGLPLYTTNSLNIGLEASGVQSCDVIDSSGTIVHRLTESELRNTSATIRLGGPIQNVQTLSLRCKDSNGANVTTSYNNSDRLRFYHWASTPRVKTCWFKDGNGSRYSNSNNWNCDTSAPWGSKVYFKSHIEFATQCYRTKSNGQKVYVTPSGAYNMNEEVSLTLTNTVATNRTCIGATGSSVTSYATIRLN</sequence>
<gene>
    <name evidence="2" type="ORF">BIW53_18670</name>
</gene>
<feature type="chain" id="PRO_5010359419" description="Ig-like domain-containing protein" evidence="1">
    <location>
        <begin position="22"/>
        <end position="775"/>
    </location>
</feature>
<dbReference type="EMBL" id="MNAN01000037">
    <property type="protein sequence ID" value="OHU93387.1"/>
    <property type="molecule type" value="Genomic_DNA"/>
</dbReference>
<evidence type="ECO:0000313" key="3">
    <source>
        <dbReference type="Proteomes" id="UP000180253"/>
    </source>
</evidence>
<dbReference type="InterPro" id="IPR011050">
    <property type="entry name" value="Pectin_lyase_fold/virulence"/>
</dbReference>
<evidence type="ECO:0000313" key="2">
    <source>
        <dbReference type="EMBL" id="OHU93387.1"/>
    </source>
</evidence>
<reference evidence="2 3" key="1">
    <citation type="submission" date="2016-10" db="EMBL/GenBank/DDBJ databases">
        <title>Pseudoalteromonas amylolytica sp. nov., isolated from the surface seawater.</title>
        <authorList>
            <person name="Wu Y.-H."/>
            <person name="Cheng H."/>
            <person name="Jin X.-B."/>
            <person name="Wang C.-S."/>
            <person name="Xu X.-W."/>
        </authorList>
    </citation>
    <scope>NUCLEOTIDE SEQUENCE [LARGE SCALE GENOMIC DNA]</scope>
    <source>
        <strain evidence="2 3">JCM 12483</strain>
    </source>
</reference>
<keyword evidence="3" id="KW-1185">Reference proteome</keyword>
<dbReference type="Proteomes" id="UP000180253">
    <property type="component" value="Unassembled WGS sequence"/>
</dbReference>
<keyword evidence="1" id="KW-0732">Signal</keyword>
<organism evidence="2 3">
    <name type="scientific">Pseudoalteromonas byunsanensis</name>
    <dbReference type="NCBI Taxonomy" id="327939"/>
    <lineage>
        <taxon>Bacteria</taxon>
        <taxon>Pseudomonadati</taxon>
        <taxon>Pseudomonadota</taxon>
        <taxon>Gammaproteobacteria</taxon>
        <taxon>Alteromonadales</taxon>
        <taxon>Pseudoalteromonadaceae</taxon>
        <taxon>Pseudoalteromonas</taxon>
    </lineage>
</organism>
<evidence type="ECO:0008006" key="4">
    <source>
        <dbReference type="Google" id="ProtNLM"/>
    </source>
</evidence>
<evidence type="ECO:0000256" key="1">
    <source>
        <dbReference type="SAM" id="SignalP"/>
    </source>
</evidence>
<accession>A0A1S1MX64</accession>